<evidence type="ECO:0000313" key="2">
    <source>
        <dbReference type="EMBL" id="KAF3611786.1"/>
    </source>
</evidence>
<accession>A0A8S9GMN8</accession>
<gene>
    <name evidence="2" type="ORF">DY000_02048911</name>
    <name evidence="1" type="ORF">F2Q70_00022420</name>
</gene>
<sequence>MVESGLFALLKVECNKIRAAPCEGCLLTPVEGIKAFVVHPGVEILTTCFPVRPLRDVRDQCDGFRARPGLITALGGAMTTLTYVSHIVFDLIPSRCKVRDMFSVYVTCMVGIKHLFEDNF</sequence>
<reference evidence="2" key="2">
    <citation type="submission" date="2019-12" db="EMBL/GenBank/DDBJ databases">
        <authorList>
            <person name="Studholme D.J."/>
            <person name="Sarris P."/>
        </authorList>
    </citation>
    <scope>NUCLEOTIDE SEQUENCE</scope>
    <source>
        <strain evidence="2">PFS-1207/04</strain>
        <tissue evidence="2">Leaf</tissue>
    </source>
</reference>
<keyword evidence="3" id="KW-1185">Reference proteome</keyword>
<evidence type="ECO:0000313" key="3">
    <source>
        <dbReference type="Proteomes" id="UP000266723"/>
    </source>
</evidence>
<dbReference type="EMBL" id="QGKV02000297">
    <property type="protein sequence ID" value="KAF3611786.1"/>
    <property type="molecule type" value="Genomic_DNA"/>
</dbReference>
<comment type="caution">
    <text evidence="1">The sequence shown here is derived from an EMBL/GenBank/DDBJ whole genome shotgun (WGS) entry which is preliminary data.</text>
</comment>
<reference evidence="1" key="1">
    <citation type="submission" date="2019-12" db="EMBL/GenBank/DDBJ databases">
        <title>Genome sequencing and annotation of Brassica cretica.</title>
        <authorList>
            <person name="Studholme D.J."/>
            <person name="Sarris P.F."/>
        </authorList>
    </citation>
    <scope>NUCLEOTIDE SEQUENCE</scope>
    <source>
        <strain evidence="1">PFS-102/07</strain>
        <tissue evidence="1">Leaf</tissue>
    </source>
</reference>
<evidence type="ECO:0000313" key="1">
    <source>
        <dbReference type="EMBL" id="KAF2545102.1"/>
    </source>
</evidence>
<reference evidence="2 3" key="3">
    <citation type="journal article" date="2020" name="BMC Genomics">
        <title>Intraspecific diversification of the crop wild relative Brassica cretica Lam. using demographic model selection.</title>
        <authorList>
            <person name="Kioukis A."/>
            <person name="Michalopoulou V.A."/>
            <person name="Briers L."/>
            <person name="Pirintsos S."/>
            <person name="Studholme D.J."/>
            <person name="Pavlidis P."/>
            <person name="Sarris P.F."/>
        </authorList>
    </citation>
    <scope>NUCLEOTIDE SEQUENCE [LARGE SCALE GENOMIC DNA]</scope>
    <source>
        <strain evidence="3">cv. PFS-1207/04</strain>
        <strain evidence="2">PFS-1207/04</strain>
    </source>
</reference>
<protein>
    <submittedName>
        <fullName evidence="1">Uncharacterized protein</fullName>
    </submittedName>
</protein>
<name>A0A8S9GMN8_BRACR</name>
<dbReference type="AlphaFoldDB" id="A0A8S9GMN8"/>
<organism evidence="1">
    <name type="scientific">Brassica cretica</name>
    <name type="common">Mustard</name>
    <dbReference type="NCBI Taxonomy" id="69181"/>
    <lineage>
        <taxon>Eukaryota</taxon>
        <taxon>Viridiplantae</taxon>
        <taxon>Streptophyta</taxon>
        <taxon>Embryophyta</taxon>
        <taxon>Tracheophyta</taxon>
        <taxon>Spermatophyta</taxon>
        <taxon>Magnoliopsida</taxon>
        <taxon>eudicotyledons</taxon>
        <taxon>Gunneridae</taxon>
        <taxon>Pentapetalae</taxon>
        <taxon>rosids</taxon>
        <taxon>malvids</taxon>
        <taxon>Brassicales</taxon>
        <taxon>Brassicaceae</taxon>
        <taxon>Brassiceae</taxon>
        <taxon>Brassica</taxon>
    </lineage>
</organism>
<proteinExistence type="predicted"/>
<dbReference type="EMBL" id="QGKY02001925">
    <property type="protein sequence ID" value="KAF2545102.1"/>
    <property type="molecule type" value="Genomic_DNA"/>
</dbReference>
<dbReference type="Proteomes" id="UP000266723">
    <property type="component" value="Unassembled WGS sequence"/>
</dbReference>